<sequence>MTYDQARAYCFVKNMWLANPKDYDEAAGLIKGITIGSNVWFDSWRKTEGECYAQELFGIDRGYGWRDGPKDCNNKFYAICQNGQIHDKTLCDVDPCAGHESCEIFVNGCPVSPVKNTQVAKVSAAINYKVSADVFCDHSMPKDGQWKQILHVSGGNDYGSAGDRTFAIYRTRWAPYKNLIIGVNDPNGINLAGASHHTQEKEFECTDGSWNNYSVEVRQVVDSPSNLHYSVRVDGVGIIDGTYDISDAKTTGELSAWVSDPWWPSGSSYSVRNFYFQRFEDTPLCATNPCAGLESCVSIVDGCAIAPSQNNLLATLSATVNYKFSADVLCDKSNDINASIAEKWSLIFRVTAGGNNQVVGDRTFGLWRMPLDNQYYFSVTDPYRTWYQYRFYPTTCTQGEWNTFSVEVRQIDASSRLQYIVSIDGVQQHVGTYDQSDTKTSGELYAYVGGPIVTNYHVRNFFYQTFPTETTTTTTITTTNI</sequence>
<name>A0ABN7S8U3_OIKDI</name>
<proteinExistence type="predicted"/>
<evidence type="ECO:0000313" key="1">
    <source>
        <dbReference type="EMBL" id="CAG5090682.1"/>
    </source>
</evidence>
<reference evidence="1 2" key="1">
    <citation type="submission" date="2021-04" db="EMBL/GenBank/DDBJ databases">
        <authorList>
            <person name="Bliznina A."/>
        </authorList>
    </citation>
    <scope>NUCLEOTIDE SEQUENCE [LARGE SCALE GENOMIC DNA]</scope>
</reference>
<dbReference type="EMBL" id="OU015568">
    <property type="protein sequence ID" value="CAG5090682.1"/>
    <property type="molecule type" value="Genomic_DNA"/>
</dbReference>
<dbReference type="Proteomes" id="UP001158576">
    <property type="component" value="Chromosome PAR"/>
</dbReference>
<protein>
    <submittedName>
        <fullName evidence="1">Oidioi.mRNA.OKI2018_I69.PAR.g12685.t1.cds</fullName>
    </submittedName>
</protein>
<dbReference type="SUPFAM" id="SSF56436">
    <property type="entry name" value="C-type lectin-like"/>
    <property type="match status" value="1"/>
</dbReference>
<dbReference type="InterPro" id="IPR016187">
    <property type="entry name" value="CTDL_fold"/>
</dbReference>
<accession>A0ABN7S8U3</accession>
<keyword evidence="2" id="KW-1185">Reference proteome</keyword>
<organism evidence="1 2">
    <name type="scientific">Oikopleura dioica</name>
    <name type="common">Tunicate</name>
    <dbReference type="NCBI Taxonomy" id="34765"/>
    <lineage>
        <taxon>Eukaryota</taxon>
        <taxon>Metazoa</taxon>
        <taxon>Chordata</taxon>
        <taxon>Tunicata</taxon>
        <taxon>Appendicularia</taxon>
        <taxon>Copelata</taxon>
        <taxon>Oikopleuridae</taxon>
        <taxon>Oikopleura</taxon>
    </lineage>
</organism>
<gene>
    <name evidence="1" type="ORF">OKIOD_LOCUS4243</name>
</gene>
<evidence type="ECO:0000313" key="2">
    <source>
        <dbReference type="Proteomes" id="UP001158576"/>
    </source>
</evidence>